<feature type="compositionally biased region" description="Polar residues" evidence="1">
    <location>
        <begin position="110"/>
        <end position="125"/>
    </location>
</feature>
<evidence type="ECO:0000313" key="3">
    <source>
        <dbReference type="Proteomes" id="UP000593562"/>
    </source>
</evidence>
<organism evidence="2 3">
    <name type="scientific">Tripterygium wilfordii</name>
    <name type="common">Thunder God vine</name>
    <dbReference type="NCBI Taxonomy" id="458696"/>
    <lineage>
        <taxon>Eukaryota</taxon>
        <taxon>Viridiplantae</taxon>
        <taxon>Streptophyta</taxon>
        <taxon>Embryophyta</taxon>
        <taxon>Tracheophyta</taxon>
        <taxon>Spermatophyta</taxon>
        <taxon>Magnoliopsida</taxon>
        <taxon>eudicotyledons</taxon>
        <taxon>Gunneridae</taxon>
        <taxon>Pentapetalae</taxon>
        <taxon>rosids</taxon>
        <taxon>fabids</taxon>
        <taxon>Celastrales</taxon>
        <taxon>Celastraceae</taxon>
        <taxon>Tripterygium</taxon>
    </lineage>
</organism>
<gene>
    <name evidence="2" type="ORF">HS088_TW09G00341</name>
</gene>
<name>A0A7J7D7H4_TRIWF</name>
<accession>A0A7J7D7H4</accession>
<comment type="caution">
    <text evidence="2">The sequence shown here is derived from an EMBL/GenBank/DDBJ whole genome shotgun (WGS) entry which is preliminary data.</text>
</comment>
<evidence type="ECO:0000313" key="2">
    <source>
        <dbReference type="EMBL" id="KAF5742297.1"/>
    </source>
</evidence>
<dbReference type="AlphaFoldDB" id="A0A7J7D7H4"/>
<dbReference type="Proteomes" id="UP000593562">
    <property type="component" value="Unassembled WGS sequence"/>
</dbReference>
<reference evidence="2 3" key="1">
    <citation type="journal article" date="2020" name="Nat. Commun.">
        <title>Genome of Tripterygium wilfordii and identification of cytochrome P450 involved in triptolide biosynthesis.</title>
        <authorList>
            <person name="Tu L."/>
            <person name="Su P."/>
            <person name="Zhang Z."/>
            <person name="Gao L."/>
            <person name="Wang J."/>
            <person name="Hu T."/>
            <person name="Zhou J."/>
            <person name="Zhang Y."/>
            <person name="Zhao Y."/>
            <person name="Liu Y."/>
            <person name="Song Y."/>
            <person name="Tong Y."/>
            <person name="Lu Y."/>
            <person name="Yang J."/>
            <person name="Xu C."/>
            <person name="Jia M."/>
            <person name="Peters R.J."/>
            <person name="Huang L."/>
            <person name="Gao W."/>
        </authorList>
    </citation>
    <scope>NUCLEOTIDE SEQUENCE [LARGE SCALE GENOMIC DNA]</scope>
    <source>
        <strain evidence="3">cv. XIE 37</strain>
        <tissue evidence="2">Leaf</tissue>
    </source>
</reference>
<keyword evidence="3" id="KW-1185">Reference proteome</keyword>
<feature type="region of interest" description="Disordered" evidence="1">
    <location>
        <begin position="90"/>
        <end position="148"/>
    </location>
</feature>
<evidence type="ECO:0000256" key="1">
    <source>
        <dbReference type="SAM" id="MobiDB-lite"/>
    </source>
</evidence>
<sequence>MPTLRSSMALSQQSKICVDVAADNTSCDSLSFTGLVCVQDQKPRNHPKHVKQSDSQDQSFEFSCSAIESLALKSNSNRLSDRLITDLQLLQQQSQPQAKQRRDSSHRSSKGSTPATQMGESTNFAKGSYKPDNKIRNQAVKSTAPSSGLGCKIFQSFMSPCRNVKPDVKAPALQRENIKSH</sequence>
<dbReference type="EMBL" id="JAAARO010000009">
    <property type="protein sequence ID" value="KAF5742297.1"/>
    <property type="molecule type" value="Genomic_DNA"/>
</dbReference>
<protein>
    <submittedName>
        <fullName evidence="2">Uncharacterized protein</fullName>
    </submittedName>
</protein>
<proteinExistence type="predicted"/>
<dbReference type="InParanoid" id="A0A7J7D7H4"/>